<keyword evidence="5 12" id="KW-0812">Transmembrane</keyword>
<dbReference type="InterPro" id="IPR046956">
    <property type="entry name" value="RLP23-like"/>
</dbReference>
<accession>A0A2N9HXA3</accession>
<keyword evidence="4" id="KW-0433">Leucine-rich repeat</keyword>
<dbReference type="SUPFAM" id="SSF52058">
    <property type="entry name" value="L domain-like"/>
    <property type="match status" value="3"/>
</dbReference>
<dbReference type="Pfam" id="PF13855">
    <property type="entry name" value="LRR_8"/>
    <property type="match status" value="1"/>
</dbReference>
<protein>
    <recommendedName>
        <fullName evidence="13">Leucine-rich repeat-containing N-terminal plant-type domain-containing protein</fullName>
    </recommendedName>
</protein>
<evidence type="ECO:0000259" key="13">
    <source>
        <dbReference type="Pfam" id="PF08263"/>
    </source>
</evidence>
<keyword evidence="6" id="KW-0732">Signal</keyword>
<evidence type="ECO:0000313" key="15">
    <source>
        <dbReference type="EMBL" id="SPD17002.1"/>
    </source>
</evidence>
<evidence type="ECO:0000256" key="10">
    <source>
        <dbReference type="ARBA" id="ARBA00023170"/>
    </source>
</evidence>
<dbReference type="Gene3D" id="3.80.10.10">
    <property type="entry name" value="Ribonuclease Inhibitor"/>
    <property type="match status" value="3"/>
</dbReference>
<evidence type="ECO:0000256" key="12">
    <source>
        <dbReference type="SAM" id="Phobius"/>
    </source>
</evidence>
<dbReference type="Pfam" id="PF00560">
    <property type="entry name" value="LRR_1"/>
    <property type="match status" value="13"/>
</dbReference>
<keyword evidence="9 12" id="KW-0472">Membrane</keyword>
<dbReference type="AlphaFoldDB" id="A0A2N9HXA3"/>
<dbReference type="InterPro" id="IPR003591">
    <property type="entry name" value="Leu-rich_rpt_typical-subtyp"/>
</dbReference>
<keyword evidence="8 12" id="KW-1133">Transmembrane helix</keyword>
<proteinExistence type="inferred from homology"/>
<evidence type="ECO:0000313" key="14">
    <source>
        <dbReference type="EMBL" id="SPD13564.1"/>
    </source>
</evidence>
<evidence type="ECO:0000256" key="4">
    <source>
        <dbReference type="ARBA" id="ARBA00022614"/>
    </source>
</evidence>
<evidence type="ECO:0000256" key="1">
    <source>
        <dbReference type="ARBA" id="ARBA00004251"/>
    </source>
</evidence>
<comment type="similarity">
    <text evidence="2">Belongs to the RLP family.</text>
</comment>
<evidence type="ECO:0000256" key="8">
    <source>
        <dbReference type="ARBA" id="ARBA00022989"/>
    </source>
</evidence>
<dbReference type="EMBL" id="OIVN01004378">
    <property type="protein sequence ID" value="SPD17002.1"/>
    <property type="molecule type" value="Genomic_DNA"/>
</dbReference>
<gene>
    <name evidence="14" type="ORF">FSB_LOCUS41446</name>
    <name evidence="15" type="ORF">FSB_LOCUS44884</name>
</gene>
<dbReference type="FunFam" id="3.80.10.10:FF:000111">
    <property type="entry name" value="LRR receptor-like serine/threonine-protein kinase ERECTA"/>
    <property type="match status" value="1"/>
</dbReference>
<dbReference type="EMBL" id="OIVN01003781">
    <property type="protein sequence ID" value="SPD13564.1"/>
    <property type="molecule type" value="Genomic_DNA"/>
</dbReference>
<dbReference type="PANTHER" id="PTHR48063:SF103">
    <property type="entry name" value="LEUCINE-RICH RECEPTOR-LIKE KINASE FAMILY PROTEIN"/>
    <property type="match status" value="1"/>
</dbReference>
<dbReference type="PRINTS" id="PR00019">
    <property type="entry name" value="LEURICHRPT"/>
</dbReference>
<feature type="domain" description="Leucine-rich repeat-containing N-terminal plant-type" evidence="13">
    <location>
        <begin position="35"/>
        <end position="73"/>
    </location>
</feature>
<evidence type="ECO:0000256" key="2">
    <source>
        <dbReference type="ARBA" id="ARBA00009592"/>
    </source>
</evidence>
<sequence>MIMMMKGSKVIHILFYFIGLYCMKITLICAVPCMDSEQQALLKLKEGFKSASDSLSSWTAKEDCCKWRGVGCDNATGHVTILDLHSQDPFNILQGEISHSLLDLRYLRYLDLSHNNFHQIQIPEYIGSLQYIEYLNLSNANFRGTVPNNLGNLSHLESLDLTGNGFSLRVENLNWLYHLSSLKVLKLGGVDLSNAEGWLDAVNMLPSLVELRLFFCKLHKLYQNLHYVNFTSLKFLDLSYNNFSSTIPDWLSEIGHSVVYLNLSKCQLQSMIPDAFGNLTSLISLDLSENNLEGPIPLTLSLFNKSSSLRELYLSNNRLNGSLVQSLAQLSQLVALDVAGNDLEGNITEAHLIKFSSLQVLVLSSNRLVLNVSSSWIPPFQLETLDLRSCLVGPKFPHWLRSQKNLSSIDISNATIADVVPDWFWNFSSKVKYMNLSSNELEGYVPDFSSQLQLSQLDLGNNSFRGPLPRFSANLRILILADNIFSGPISHLCGILSINNSLSYLDLSSNFISGEIPDCWQYGHNLVILNFAYNNLSGQIPNSIGQLINLITLRLDYNILSGEVPSSLKNCIDLRVLGLSNNRLLGDVLAWIGENLQNLMILELRSNAFTGRIPKLLCQLKNLRILDLASNNLSGTIPHCAYAGMNSLGGTGTLSIIYYPYTTYSVGVILRVKSSEHFCRGLICAYNSQIDLSSNNLTGMIPEEVTSLVGLLSLNLSRNHLVGPIPPNIGEMTELESLDLSRNHLSCTIPASMINMTFLEVFNVSYNNLSGEIPNFGQFSTFMNSSYIENPQLCGSPLLKICSIDESFGDPHCNNENGDEENQGIQKEEQDGFEIPSFYLSMGLGFITGFWVFWGSLLLNRSWRHTYIRFLDNMNDKIYVMVAVGATKLRRKFQSQQPLEVKGRQ</sequence>
<keyword evidence="10" id="KW-0675">Receptor</keyword>
<dbReference type="InterPro" id="IPR001611">
    <property type="entry name" value="Leu-rich_rpt"/>
</dbReference>
<keyword evidence="7" id="KW-0677">Repeat</keyword>
<evidence type="ECO:0000256" key="5">
    <source>
        <dbReference type="ARBA" id="ARBA00022692"/>
    </source>
</evidence>
<dbReference type="InterPro" id="IPR032675">
    <property type="entry name" value="LRR_dom_sf"/>
</dbReference>
<comment type="subcellular location">
    <subcellularLocation>
        <location evidence="1">Cell membrane</location>
        <topology evidence="1">Single-pass type I membrane protein</topology>
    </subcellularLocation>
</comment>
<evidence type="ECO:0000256" key="3">
    <source>
        <dbReference type="ARBA" id="ARBA00022475"/>
    </source>
</evidence>
<dbReference type="Pfam" id="PF13516">
    <property type="entry name" value="LRR_6"/>
    <property type="match status" value="1"/>
</dbReference>
<evidence type="ECO:0000256" key="11">
    <source>
        <dbReference type="ARBA" id="ARBA00023180"/>
    </source>
</evidence>
<feature type="transmembrane region" description="Helical" evidence="12">
    <location>
        <begin position="838"/>
        <end position="859"/>
    </location>
</feature>
<dbReference type="SMART" id="SM00369">
    <property type="entry name" value="LRR_TYP"/>
    <property type="match status" value="7"/>
</dbReference>
<name>A0A2N9HXA3_FAGSY</name>
<dbReference type="GO" id="GO:0005886">
    <property type="term" value="C:plasma membrane"/>
    <property type="evidence" value="ECO:0007669"/>
    <property type="project" value="UniProtKB-SubCell"/>
</dbReference>
<dbReference type="FunFam" id="3.80.10.10:FF:000095">
    <property type="entry name" value="LRR receptor-like serine/threonine-protein kinase GSO1"/>
    <property type="match status" value="1"/>
</dbReference>
<dbReference type="InterPro" id="IPR013210">
    <property type="entry name" value="LRR_N_plant-typ"/>
</dbReference>
<keyword evidence="11" id="KW-0325">Glycoprotein</keyword>
<dbReference type="FunFam" id="3.80.10.10:FF:001347">
    <property type="entry name" value="LRR receptor-like serine/threonine-protein kinase GSO2"/>
    <property type="match status" value="1"/>
</dbReference>
<dbReference type="Pfam" id="PF08263">
    <property type="entry name" value="LRRNT_2"/>
    <property type="match status" value="1"/>
</dbReference>
<organism evidence="15">
    <name type="scientific">Fagus sylvatica</name>
    <name type="common">Beechnut</name>
    <dbReference type="NCBI Taxonomy" id="28930"/>
    <lineage>
        <taxon>Eukaryota</taxon>
        <taxon>Viridiplantae</taxon>
        <taxon>Streptophyta</taxon>
        <taxon>Embryophyta</taxon>
        <taxon>Tracheophyta</taxon>
        <taxon>Spermatophyta</taxon>
        <taxon>Magnoliopsida</taxon>
        <taxon>eudicotyledons</taxon>
        <taxon>Gunneridae</taxon>
        <taxon>Pentapetalae</taxon>
        <taxon>rosids</taxon>
        <taxon>fabids</taxon>
        <taxon>Fagales</taxon>
        <taxon>Fagaceae</taxon>
        <taxon>Fagus</taxon>
    </lineage>
</organism>
<keyword evidence="3" id="KW-1003">Cell membrane</keyword>
<reference evidence="15" key="1">
    <citation type="submission" date="2018-02" db="EMBL/GenBank/DDBJ databases">
        <authorList>
            <person name="Cohen D.B."/>
            <person name="Kent A.D."/>
        </authorList>
    </citation>
    <scope>NUCLEOTIDE SEQUENCE</scope>
</reference>
<evidence type="ECO:0000256" key="9">
    <source>
        <dbReference type="ARBA" id="ARBA00023136"/>
    </source>
</evidence>
<evidence type="ECO:0000256" key="6">
    <source>
        <dbReference type="ARBA" id="ARBA00022729"/>
    </source>
</evidence>
<evidence type="ECO:0000256" key="7">
    <source>
        <dbReference type="ARBA" id="ARBA00022737"/>
    </source>
</evidence>
<dbReference type="PANTHER" id="PTHR48063">
    <property type="entry name" value="LRR RECEPTOR-LIKE KINASE"/>
    <property type="match status" value="1"/>
</dbReference>